<comment type="similarity">
    <text evidence="3">Belongs to the importin beta family.</text>
</comment>
<evidence type="ECO:0000259" key="14">
    <source>
        <dbReference type="PROSITE" id="PS50166"/>
    </source>
</evidence>
<sequence length="980" mass="113039">MELGLTSEESFVLDTLNKACSQDASVLKPATDQLQQWETQPGFYSILSKIFCNHNIDVNIRWLAVMYCKNGVDKYWRRSAPNAINEEERETIKRRSISNFNEPSPQVTLQLAVLVAKIARVDCPKYWSDLLPTLYQAIRCSDGLIQERALLVFHHVTKTLASKRLPNDRKLFEELTMEIFSFILRVWNMYIEQFYQLASKHEEGMAPAIDKCILSLKVLRKLVVFGFKDLTTCPDAVSFINSIFQRLDQVLDCRRTMWGNHVMVEKCEKLVVTLTKVLLDVLDVHPIGFVQFIRMSLEFVVRYNFTAKSLLFERFVVNCFNLMKGILFCDVYKPPKNPQDSSSISMQAHKILTEFFTYETLAEICRRLVSQYFLLTSDDLLTWEADPEEFCQDEVGDSYKYSLRPCTEVLFLTVFKEFRLTLTTVLLEMVQSNQGPCDPDNLEALLKKDAVYNAVGLASFDLFDDINFDQWFVTHLAAELQNKHFQYRIIRRRVIWLIGQWVGVKMSVSLRPMLYEIILSLLSKDEDLAVRIEAAQFDDFEFKTEQLLPYLESLFAHLFELLKEVRECDTKMHVLHVLSFVIERVGSKIQPYTTALVQYLPLLWQESSEHNMLRCAILTTLIHLVQGFGTTCTKLYDFLIPVIESSTDINQDQHIYLLEDGLELWVVTLQSSPHITQPLLKIFQQMPALSMIPTFLFAELGTENLRICLKVIEAYILLGPHEFMQAYSGVLVPSFSSLMTDIRAEGLVMILRVIEVVFKTFPTEGPQVFQPILNGVVTTIVNGEENSVVLSMYLTLISRVILQNQTVFWSVVEKVASDTQRNSQTILQRLLDTYGDKIDSITQPERRKISALALSSLLSINHSIVGEKFSCIIHLCVEVLHDVCQKDDHGKNYDSLVFGEDDIIENYQYSNDDDYSDIPTQHDIRKKNLSRTDPVHSVSLKDFVMNQVRQCEQVQGHTNFNRMMSDVDYEIIKQLKELCS</sequence>
<dbReference type="InterPro" id="IPR058669">
    <property type="entry name" value="TPR_IPO7/11-like"/>
</dbReference>
<evidence type="ECO:0000313" key="15">
    <source>
        <dbReference type="EMBL" id="ESO88153.1"/>
    </source>
</evidence>
<dbReference type="GO" id="GO:0031267">
    <property type="term" value="F:small GTPase binding"/>
    <property type="evidence" value="ECO:0007669"/>
    <property type="project" value="InterPro"/>
</dbReference>
<dbReference type="SMART" id="SM00913">
    <property type="entry name" value="IBN_N"/>
    <property type="match status" value="1"/>
</dbReference>
<dbReference type="HOGENOM" id="CLU_003886_0_0_1"/>
<evidence type="ECO:0000313" key="16">
    <source>
        <dbReference type="Proteomes" id="UP000030746"/>
    </source>
</evidence>
<evidence type="ECO:0000256" key="2">
    <source>
        <dbReference type="ARBA" id="ARBA00004496"/>
    </source>
</evidence>
<dbReference type="InterPro" id="IPR011989">
    <property type="entry name" value="ARM-like"/>
</dbReference>
<keyword evidence="4" id="KW-0813">Transport</keyword>
<dbReference type="OMA" id="SFHYVFH"/>
<organism evidence="15 16">
    <name type="scientific">Lottia gigantea</name>
    <name type="common">Giant owl limpet</name>
    <dbReference type="NCBI Taxonomy" id="225164"/>
    <lineage>
        <taxon>Eukaryota</taxon>
        <taxon>Metazoa</taxon>
        <taxon>Spiralia</taxon>
        <taxon>Lophotrochozoa</taxon>
        <taxon>Mollusca</taxon>
        <taxon>Gastropoda</taxon>
        <taxon>Patellogastropoda</taxon>
        <taxon>Lottioidea</taxon>
        <taxon>Lottiidae</taxon>
        <taxon>Lottia</taxon>
    </lineage>
</organism>
<dbReference type="OrthoDB" id="361693at2759"/>
<evidence type="ECO:0000256" key="13">
    <source>
        <dbReference type="ARBA" id="ARBA00077811"/>
    </source>
</evidence>
<accession>V3ZAY3</accession>
<dbReference type="InterPro" id="IPR016024">
    <property type="entry name" value="ARM-type_fold"/>
</dbReference>
<dbReference type="FunFam" id="1.25.10.10:FF:000116">
    <property type="entry name" value="importin-11 isoform X1"/>
    <property type="match status" value="1"/>
</dbReference>
<dbReference type="Proteomes" id="UP000030746">
    <property type="component" value="Unassembled WGS sequence"/>
</dbReference>
<evidence type="ECO:0000256" key="9">
    <source>
        <dbReference type="ARBA" id="ARBA00022990"/>
    </source>
</evidence>
<dbReference type="Pfam" id="PF03810">
    <property type="entry name" value="IBN_N"/>
    <property type="match status" value="1"/>
</dbReference>
<evidence type="ECO:0000256" key="4">
    <source>
        <dbReference type="ARBA" id="ARBA00022448"/>
    </source>
</evidence>
<dbReference type="RefSeq" id="XP_009061180.1">
    <property type="nucleotide sequence ID" value="XM_009062932.1"/>
</dbReference>
<dbReference type="SUPFAM" id="SSF48371">
    <property type="entry name" value="ARM repeat"/>
    <property type="match status" value="1"/>
</dbReference>
<dbReference type="PROSITE" id="PS50166">
    <property type="entry name" value="IMPORTIN_B_NT"/>
    <property type="match status" value="1"/>
</dbReference>
<dbReference type="STRING" id="225164.V3ZAY3"/>
<dbReference type="InterPro" id="IPR001494">
    <property type="entry name" value="Importin-beta_N"/>
</dbReference>
<comment type="subunit">
    <text evidence="11">Interacts with UBE2E3 and RPL12.</text>
</comment>
<comment type="subcellular location">
    <subcellularLocation>
        <location evidence="2">Cytoplasm</location>
    </subcellularLocation>
    <subcellularLocation>
        <location evidence="1">Nucleus</location>
    </subcellularLocation>
</comment>
<dbReference type="PANTHER" id="PTHR10997:SF7">
    <property type="entry name" value="IMPORTIN-11"/>
    <property type="match status" value="1"/>
</dbReference>
<dbReference type="PANTHER" id="PTHR10997">
    <property type="entry name" value="IMPORTIN-7, 8, 11"/>
    <property type="match status" value="1"/>
</dbReference>
<evidence type="ECO:0000256" key="11">
    <source>
        <dbReference type="ARBA" id="ARBA00062902"/>
    </source>
</evidence>
<reference evidence="15 16" key="1">
    <citation type="journal article" date="2013" name="Nature">
        <title>Insights into bilaterian evolution from three spiralian genomes.</title>
        <authorList>
            <person name="Simakov O."/>
            <person name="Marletaz F."/>
            <person name="Cho S.J."/>
            <person name="Edsinger-Gonzales E."/>
            <person name="Havlak P."/>
            <person name="Hellsten U."/>
            <person name="Kuo D.H."/>
            <person name="Larsson T."/>
            <person name="Lv J."/>
            <person name="Arendt D."/>
            <person name="Savage R."/>
            <person name="Osoegawa K."/>
            <person name="de Jong P."/>
            <person name="Grimwood J."/>
            <person name="Chapman J.A."/>
            <person name="Shapiro H."/>
            <person name="Aerts A."/>
            <person name="Otillar R.P."/>
            <person name="Terry A.Y."/>
            <person name="Boore J.L."/>
            <person name="Grigoriev I.V."/>
            <person name="Lindberg D.R."/>
            <person name="Seaver E.C."/>
            <person name="Weisblat D.A."/>
            <person name="Putnam N.H."/>
            <person name="Rokhsar D.S."/>
        </authorList>
    </citation>
    <scope>NUCLEOTIDE SEQUENCE [LARGE SCALE GENOMIC DNA]</scope>
</reference>
<dbReference type="GO" id="GO:0005829">
    <property type="term" value="C:cytosol"/>
    <property type="evidence" value="ECO:0007669"/>
    <property type="project" value="TreeGrafter"/>
</dbReference>
<dbReference type="Gene3D" id="1.25.10.10">
    <property type="entry name" value="Leucine-rich Repeat Variant"/>
    <property type="match status" value="1"/>
</dbReference>
<keyword evidence="7" id="KW-0677">Repeat</keyword>
<evidence type="ECO:0000256" key="6">
    <source>
        <dbReference type="ARBA" id="ARBA00022553"/>
    </source>
</evidence>
<evidence type="ECO:0000256" key="3">
    <source>
        <dbReference type="ARBA" id="ARBA00007991"/>
    </source>
</evidence>
<dbReference type="EMBL" id="KB202752">
    <property type="protein sequence ID" value="ESO88153.1"/>
    <property type="molecule type" value="Genomic_DNA"/>
</dbReference>
<dbReference type="KEGG" id="lgi:LOTGIDRAFT_219538"/>
<gene>
    <name evidence="15" type="ORF">LOTGIDRAFT_219538</name>
</gene>
<evidence type="ECO:0000256" key="10">
    <source>
        <dbReference type="ARBA" id="ARBA00023242"/>
    </source>
</evidence>
<dbReference type="AlphaFoldDB" id="V3ZAY3"/>
<keyword evidence="10" id="KW-0539">Nucleus</keyword>
<feature type="domain" description="Importin N-terminal" evidence="14">
    <location>
        <begin position="30"/>
        <end position="102"/>
    </location>
</feature>
<keyword evidence="8" id="KW-0653">Protein transport</keyword>
<dbReference type="GO" id="GO:0005635">
    <property type="term" value="C:nuclear envelope"/>
    <property type="evidence" value="ECO:0007669"/>
    <property type="project" value="TreeGrafter"/>
</dbReference>
<keyword evidence="16" id="KW-1185">Reference proteome</keyword>
<dbReference type="GO" id="GO:0006606">
    <property type="term" value="P:protein import into nucleus"/>
    <property type="evidence" value="ECO:0007669"/>
    <property type="project" value="TreeGrafter"/>
</dbReference>
<name>V3ZAY3_LOTGI</name>
<protein>
    <recommendedName>
        <fullName evidence="12">Importin-11</fullName>
    </recommendedName>
    <alternativeName>
        <fullName evidence="13">Ran-binding protein 11</fullName>
    </alternativeName>
</protein>
<evidence type="ECO:0000256" key="8">
    <source>
        <dbReference type="ARBA" id="ARBA00022927"/>
    </source>
</evidence>
<keyword evidence="9" id="KW-0007">Acetylation</keyword>
<evidence type="ECO:0000256" key="1">
    <source>
        <dbReference type="ARBA" id="ARBA00004123"/>
    </source>
</evidence>
<evidence type="ECO:0000256" key="12">
    <source>
        <dbReference type="ARBA" id="ARBA00072254"/>
    </source>
</evidence>
<dbReference type="CTD" id="20246874"/>
<dbReference type="Pfam" id="PF25758">
    <property type="entry name" value="TPR_IPO11"/>
    <property type="match status" value="1"/>
</dbReference>
<proteinExistence type="inferred from homology"/>
<evidence type="ECO:0000256" key="5">
    <source>
        <dbReference type="ARBA" id="ARBA00022490"/>
    </source>
</evidence>
<dbReference type="GeneID" id="20246874"/>
<evidence type="ECO:0000256" key="7">
    <source>
        <dbReference type="ARBA" id="ARBA00022737"/>
    </source>
</evidence>
<keyword evidence="5" id="KW-0963">Cytoplasm</keyword>
<keyword evidence="6" id="KW-0597">Phosphoprotein</keyword>